<proteinExistence type="predicted"/>
<keyword evidence="2" id="KW-1185">Reference proteome</keyword>
<protein>
    <recommendedName>
        <fullName evidence="3">Galactose oxidase/kelch, beta-propeller</fullName>
    </recommendedName>
</protein>
<reference evidence="2" key="1">
    <citation type="submission" date="2016-06" db="EMBL/GenBank/DDBJ databases">
        <title>Parallel loss of symbiosis genes in relatives of nitrogen-fixing non-legume Parasponia.</title>
        <authorList>
            <person name="Van Velzen R."/>
            <person name="Holmer R."/>
            <person name="Bu F."/>
            <person name="Rutten L."/>
            <person name="Van Zeijl A."/>
            <person name="Liu W."/>
            <person name="Santuari L."/>
            <person name="Cao Q."/>
            <person name="Sharma T."/>
            <person name="Shen D."/>
            <person name="Roswanjaya Y."/>
            <person name="Wardhani T."/>
            <person name="Kalhor M.S."/>
            <person name="Jansen J."/>
            <person name="Van den Hoogen J."/>
            <person name="Gungor B."/>
            <person name="Hartog M."/>
            <person name="Hontelez J."/>
            <person name="Verver J."/>
            <person name="Yang W.-C."/>
            <person name="Schijlen E."/>
            <person name="Repin R."/>
            <person name="Schilthuizen M."/>
            <person name="Schranz E."/>
            <person name="Heidstra R."/>
            <person name="Miyata K."/>
            <person name="Fedorova E."/>
            <person name="Kohlen W."/>
            <person name="Bisseling T."/>
            <person name="Smit S."/>
            <person name="Geurts R."/>
        </authorList>
    </citation>
    <scope>NUCLEOTIDE SEQUENCE [LARGE SCALE GENOMIC DNA]</scope>
    <source>
        <strain evidence="2">cv. RG33-2</strain>
    </source>
</reference>
<dbReference type="PANTHER" id="PTHR35546">
    <property type="entry name" value="F-BOX PROTEIN INTERACTION DOMAIN PROTEIN-RELATED"/>
    <property type="match status" value="1"/>
</dbReference>
<dbReference type="EMBL" id="JXTC01000465">
    <property type="protein sequence ID" value="PON52038.1"/>
    <property type="molecule type" value="Genomic_DNA"/>
</dbReference>
<comment type="caution">
    <text evidence="1">The sequence shown here is derived from an EMBL/GenBank/DDBJ whole genome shotgun (WGS) entry which is preliminary data.</text>
</comment>
<gene>
    <name evidence="1" type="ORF">TorRG33x02_309720</name>
</gene>
<evidence type="ECO:0000313" key="1">
    <source>
        <dbReference type="EMBL" id="PON52038.1"/>
    </source>
</evidence>
<dbReference type="InterPro" id="IPR055290">
    <property type="entry name" value="At3g26010-like"/>
</dbReference>
<dbReference type="PANTHER" id="PTHR35546:SF124">
    <property type="entry name" value="F-BOX ASSOCIATED INTERACTION DOMAIN, F-BOX-LIKE DOMAIN SUPERFAMILY"/>
    <property type="match status" value="1"/>
</dbReference>
<organism evidence="1 2">
    <name type="scientific">Trema orientale</name>
    <name type="common">Charcoal tree</name>
    <name type="synonym">Celtis orientalis</name>
    <dbReference type="NCBI Taxonomy" id="63057"/>
    <lineage>
        <taxon>Eukaryota</taxon>
        <taxon>Viridiplantae</taxon>
        <taxon>Streptophyta</taxon>
        <taxon>Embryophyta</taxon>
        <taxon>Tracheophyta</taxon>
        <taxon>Spermatophyta</taxon>
        <taxon>Magnoliopsida</taxon>
        <taxon>eudicotyledons</taxon>
        <taxon>Gunneridae</taxon>
        <taxon>Pentapetalae</taxon>
        <taxon>rosids</taxon>
        <taxon>fabids</taxon>
        <taxon>Rosales</taxon>
        <taxon>Cannabaceae</taxon>
        <taxon>Trema</taxon>
    </lineage>
</organism>
<dbReference type="AlphaFoldDB" id="A0A2P5BTC6"/>
<name>A0A2P5BTC6_TREOI</name>
<dbReference type="Proteomes" id="UP000237000">
    <property type="component" value="Unassembled WGS sequence"/>
</dbReference>
<dbReference type="InParanoid" id="A0A2P5BTC6"/>
<evidence type="ECO:0008006" key="3">
    <source>
        <dbReference type="Google" id="ProtNLM"/>
    </source>
</evidence>
<evidence type="ECO:0000313" key="2">
    <source>
        <dbReference type="Proteomes" id="UP000237000"/>
    </source>
</evidence>
<sequence>MRFRVVLISAAGSIIFCSETREWKTPENPLPYPGSTIVANNGILYWIVGSSLTKIGAFDPFKGIYFPLIKHISFPAQFRRGRPVHIFRVNLGVVRGKLRLSKFCRAKKNGLRLRIRELDINFKDVGDPGTWSLIHDVIVEKRRSYWAVGVISFHPNNGNVVFCYVILIFGDLRLEQTKMRKLTNFQETTQSLQILIACS</sequence>
<accession>A0A2P5BTC6</accession>